<feature type="signal peptide" evidence="1">
    <location>
        <begin position="1"/>
        <end position="23"/>
    </location>
</feature>
<proteinExistence type="predicted"/>
<evidence type="ECO:0008006" key="4">
    <source>
        <dbReference type="Google" id="ProtNLM"/>
    </source>
</evidence>
<organism evidence="2 3">
    <name type="scientific">Geomesophilobacter sediminis</name>
    <dbReference type="NCBI Taxonomy" id="2798584"/>
    <lineage>
        <taxon>Bacteria</taxon>
        <taxon>Pseudomonadati</taxon>
        <taxon>Thermodesulfobacteriota</taxon>
        <taxon>Desulfuromonadia</taxon>
        <taxon>Geobacterales</taxon>
        <taxon>Geobacteraceae</taxon>
        <taxon>Geomesophilobacter</taxon>
    </lineage>
</organism>
<evidence type="ECO:0000313" key="2">
    <source>
        <dbReference type="EMBL" id="MBJ6723326.1"/>
    </source>
</evidence>
<evidence type="ECO:0000313" key="3">
    <source>
        <dbReference type="Proteomes" id="UP000636888"/>
    </source>
</evidence>
<dbReference type="Proteomes" id="UP000636888">
    <property type="component" value="Unassembled WGS sequence"/>
</dbReference>
<gene>
    <name evidence="2" type="ORF">JFN93_01280</name>
</gene>
<protein>
    <recommendedName>
        <fullName evidence="4">DUF642 domain-containing protein</fullName>
    </recommendedName>
</protein>
<dbReference type="EMBL" id="JAEMHM010000001">
    <property type="protein sequence ID" value="MBJ6723326.1"/>
    <property type="molecule type" value="Genomic_DNA"/>
</dbReference>
<name>A0A8J7J4Y8_9BACT</name>
<reference evidence="2" key="1">
    <citation type="submission" date="2020-12" db="EMBL/GenBank/DDBJ databases">
        <title>Geomonas sp. Red875, isolated from river sediment.</title>
        <authorList>
            <person name="Xu Z."/>
            <person name="Zhang Z."/>
            <person name="Masuda Y."/>
            <person name="Itoh H."/>
            <person name="Senoo K."/>
        </authorList>
    </citation>
    <scope>NUCLEOTIDE SEQUENCE</scope>
    <source>
        <strain evidence="2">Red875</strain>
    </source>
</reference>
<dbReference type="AlphaFoldDB" id="A0A8J7J4Y8"/>
<accession>A0A8J7J4Y8</accession>
<dbReference type="PROSITE" id="PS51257">
    <property type="entry name" value="PROKAR_LIPOPROTEIN"/>
    <property type="match status" value="1"/>
</dbReference>
<keyword evidence="3" id="KW-1185">Reference proteome</keyword>
<keyword evidence="1" id="KW-0732">Signal</keyword>
<sequence>MTKIIACFCTVLLLAACGSSQNAAPSVAVVDISPAFFNYTSSAVLSAAKAGLPFWVGTIGNEWADFGFQSQDEVAFAQLGGPYPVFVLKNAGKSNQSIAATDQWEFPVTANDQYRCMLTMDKINGEWVTASIGSAGYAKALQTTENTHPGLSIKNKAILRVFGFSCGYYDILAINLSDPQPSFLMVGSATSFVNKLPQYAAWVNTDPVPVLTLDDLYTIFSKM</sequence>
<evidence type="ECO:0000256" key="1">
    <source>
        <dbReference type="SAM" id="SignalP"/>
    </source>
</evidence>
<dbReference type="RefSeq" id="WP_199382163.1">
    <property type="nucleotide sequence ID" value="NZ_JAEMHM010000001.1"/>
</dbReference>
<feature type="chain" id="PRO_5035302475" description="DUF642 domain-containing protein" evidence="1">
    <location>
        <begin position="24"/>
        <end position="223"/>
    </location>
</feature>
<comment type="caution">
    <text evidence="2">The sequence shown here is derived from an EMBL/GenBank/DDBJ whole genome shotgun (WGS) entry which is preliminary data.</text>
</comment>